<dbReference type="PANTHER" id="PTHR37604:SF1">
    <property type="entry name" value="TRANSCRIPTION INITIATION FACTOR TFIID SUBUNIT"/>
    <property type="match status" value="1"/>
</dbReference>
<dbReference type="AlphaFoldDB" id="A0A6P9EY93"/>
<name>A0A6P9EY93_JUGRE</name>
<dbReference type="PANTHER" id="PTHR37604">
    <property type="entry name" value="TRANSCRIPTION INITIATION FACTOR TFIID SUBUNIT"/>
    <property type="match status" value="1"/>
</dbReference>
<organism evidence="2 3">
    <name type="scientific">Juglans regia</name>
    <name type="common">English walnut</name>
    <dbReference type="NCBI Taxonomy" id="51240"/>
    <lineage>
        <taxon>Eukaryota</taxon>
        <taxon>Viridiplantae</taxon>
        <taxon>Streptophyta</taxon>
        <taxon>Embryophyta</taxon>
        <taxon>Tracheophyta</taxon>
        <taxon>Spermatophyta</taxon>
        <taxon>Magnoliopsida</taxon>
        <taxon>eudicotyledons</taxon>
        <taxon>Gunneridae</taxon>
        <taxon>Pentapetalae</taxon>
        <taxon>rosids</taxon>
        <taxon>fabids</taxon>
        <taxon>Fagales</taxon>
        <taxon>Juglandaceae</taxon>
        <taxon>Juglans</taxon>
    </lineage>
</organism>
<dbReference type="FunCoup" id="A0A6P9EY93">
    <property type="interactions" value="3229"/>
</dbReference>
<reference evidence="3" key="1">
    <citation type="submission" date="2025-08" db="UniProtKB">
        <authorList>
            <consortium name="RefSeq"/>
        </authorList>
    </citation>
    <scope>IDENTIFICATION</scope>
    <source>
        <tissue evidence="3">Leaves</tissue>
    </source>
</reference>
<evidence type="ECO:0000313" key="2">
    <source>
        <dbReference type="Proteomes" id="UP000235220"/>
    </source>
</evidence>
<dbReference type="RefSeq" id="XP_035548728.1">
    <property type="nucleotide sequence ID" value="XM_035692835.1"/>
</dbReference>
<keyword evidence="2" id="KW-1185">Reference proteome</keyword>
<feature type="region of interest" description="Disordered" evidence="1">
    <location>
        <begin position="618"/>
        <end position="640"/>
    </location>
</feature>
<evidence type="ECO:0000313" key="3">
    <source>
        <dbReference type="RefSeq" id="XP_035548728.1"/>
    </source>
</evidence>
<proteinExistence type="predicted"/>
<dbReference type="GeneID" id="108979695"/>
<dbReference type="KEGG" id="jre:108979695"/>
<feature type="compositionally biased region" description="Basic and acidic residues" evidence="1">
    <location>
        <begin position="624"/>
        <end position="633"/>
    </location>
</feature>
<accession>A0A6P9EY93</accession>
<dbReference type="InParanoid" id="A0A6P9EY93"/>
<evidence type="ECO:0000256" key="1">
    <source>
        <dbReference type="SAM" id="MobiDB-lite"/>
    </source>
</evidence>
<dbReference type="Proteomes" id="UP000235220">
    <property type="component" value="Chromosome 8"/>
</dbReference>
<protein>
    <submittedName>
        <fullName evidence="3">Uncharacterized protein LOC108979695</fullName>
    </submittedName>
</protein>
<dbReference type="OrthoDB" id="1906016at2759"/>
<sequence>MSNSDCFAGKRKEKYYKSLYCTSHSPHTRALMVEEGLGYYDLARKLETCGVWRSWLGDSSYAAFVLSLASPSNWEAFMQVDDSKSRAQIHLQLRVRALLFDKASVSLFLRSNPSSSSSSLASSSLAVSKLNPTYLRLHGDDVYFTLENSAQDGVQHRDGGVSSTSASSKIQSRAVFSGGSRYGEPEIDNVPQRFRNGELPETWYNQFIEKYRISKRYSLSSADHDLDKRTPEEMSAYLRLIERHKKRRMAFKEDHSMGYGNSTLENQSKLHPNSVLNGNSLIEDDAPLFPETMFTLNCVPDSAFPHTDRVEENQKVEFYGVLDTLPQIMTRNPMMIERLGIRPEYLSIEHGGSLYRGKIGSEGNRKRLGPEQASLMSQKVIARMLASVGFGGASEVPVEVFSQLLSCHVCKLGRILKVLTDSYRKECSATELLKMFLKTLGYSNLGPLAEHVKDGSRNFVQPTQQQLQEIQPQLQSQHHNSLLLPQQMPRQMHPQMQQIVHPQNLAFQQQQQQLAERMRRRQPSTPRPVMDIEKDRPMVQVKIENPTELPMDGNALNSINTRHTQMQFRPQQIGSMSNLHAPGSQFRQMSSLQMPQIQTQNMGIVRARPVKVEGFQELMGGEATSKHDTEENRLVSPSSK</sequence>
<gene>
    <name evidence="3" type="primary">LOC108979695</name>
</gene>